<reference evidence="2" key="1">
    <citation type="submission" date="2018-06" db="EMBL/GenBank/DDBJ databases">
        <authorList>
            <consortium name="Pathogen Informatics"/>
            <person name="Doyle S."/>
        </authorList>
    </citation>
    <scope>NUCLEOTIDE SEQUENCE [LARGE SCALE GENOMIC DNA]</scope>
    <source>
        <strain evidence="2">NCTC11421</strain>
    </source>
</reference>
<keyword evidence="1" id="KW-0812">Transmembrane</keyword>
<protein>
    <submittedName>
        <fullName evidence="2">Putative integral membrane protein</fullName>
    </submittedName>
</protein>
<proteinExistence type="predicted"/>
<organism evidence="2">
    <name type="scientific">Neisseria gonorrhoeae</name>
    <dbReference type="NCBI Taxonomy" id="485"/>
    <lineage>
        <taxon>Bacteria</taxon>
        <taxon>Pseudomonadati</taxon>
        <taxon>Pseudomonadota</taxon>
        <taxon>Betaproteobacteria</taxon>
        <taxon>Neisseriales</taxon>
        <taxon>Neisseriaceae</taxon>
        <taxon>Neisseria</taxon>
    </lineage>
</organism>
<feature type="transmembrane region" description="Helical" evidence="1">
    <location>
        <begin position="63"/>
        <end position="89"/>
    </location>
</feature>
<gene>
    <name evidence="2" type="ORF">NCTC11421_00550</name>
</gene>
<name>A0A378VUB1_NEIGO</name>
<evidence type="ECO:0000313" key="2">
    <source>
        <dbReference type="EMBL" id="SUA20466.1"/>
    </source>
</evidence>
<keyword evidence="1" id="KW-1133">Transmembrane helix</keyword>
<accession>A0A378VUB1</accession>
<evidence type="ECO:0000256" key="1">
    <source>
        <dbReference type="SAM" id="Phobius"/>
    </source>
</evidence>
<dbReference type="AlphaFoldDB" id="A0A378VUB1"/>
<keyword evidence="1" id="KW-0472">Membrane</keyword>
<feature type="transmembrane region" description="Helical" evidence="1">
    <location>
        <begin position="38"/>
        <end position="56"/>
    </location>
</feature>
<sequence length="128" mass="13949">MTDRPNLLRIKPGQAEIMEYCEPEEASDPYATYRRANLMAGLPLFVVILVLLNVVFPLPAHPLAWLVPAGFMVLGGGFPLSLPLVALLVPTCCILARCPPLSRLLCHPCPNHPMSKILPDGSPTNPKE</sequence>
<dbReference type="EMBL" id="UGRI01000001">
    <property type="protein sequence ID" value="SUA20466.1"/>
    <property type="molecule type" value="Genomic_DNA"/>
</dbReference>